<dbReference type="RefSeq" id="WP_315650747.1">
    <property type="nucleotide sequence ID" value="NZ_JAVXZY010000005.1"/>
</dbReference>
<evidence type="ECO:0000313" key="4">
    <source>
        <dbReference type="EMBL" id="MDT9000186.1"/>
    </source>
</evidence>
<comment type="catalytic activity">
    <reaction evidence="1">
        <text>ATP + protein L-histidine = ADP + protein N-phospho-L-histidine.</text>
        <dbReference type="EC" id="2.7.13.3"/>
    </reaction>
</comment>
<name>A0ABU3PC85_9BURK</name>
<dbReference type="EMBL" id="JAVXZY010000005">
    <property type="protein sequence ID" value="MDT9000186.1"/>
    <property type="molecule type" value="Genomic_DNA"/>
</dbReference>
<dbReference type="InterPro" id="IPR003594">
    <property type="entry name" value="HATPase_dom"/>
</dbReference>
<accession>A0ABU3PC85</accession>
<reference evidence="4" key="1">
    <citation type="submission" date="2023-09" db="EMBL/GenBank/DDBJ databases">
        <title>Paucibacter sp. APW11 Genome sequencing and assembly.</title>
        <authorList>
            <person name="Kim I."/>
        </authorList>
    </citation>
    <scope>NUCLEOTIDE SEQUENCE</scope>
    <source>
        <strain evidence="4">APW11</strain>
    </source>
</reference>
<organism evidence="4 5">
    <name type="scientific">Roseateles aquae</name>
    <dbReference type="NCBI Taxonomy" id="3077235"/>
    <lineage>
        <taxon>Bacteria</taxon>
        <taxon>Pseudomonadati</taxon>
        <taxon>Pseudomonadota</taxon>
        <taxon>Betaproteobacteria</taxon>
        <taxon>Burkholderiales</taxon>
        <taxon>Sphaerotilaceae</taxon>
        <taxon>Roseateles</taxon>
    </lineage>
</organism>
<dbReference type="InterPro" id="IPR005467">
    <property type="entry name" value="His_kinase_dom"/>
</dbReference>
<dbReference type="CDD" id="cd00075">
    <property type="entry name" value="HATPase"/>
    <property type="match status" value="1"/>
</dbReference>
<evidence type="ECO:0000259" key="3">
    <source>
        <dbReference type="PROSITE" id="PS50109"/>
    </source>
</evidence>
<dbReference type="Gene3D" id="1.10.287.130">
    <property type="match status" value="1"/>
</dbReference>
<comment type="caution">
    <text evidence="4">The sequence shown here is derived from an EMBL/GenBank/DDBJ whole genome shotgun (WGS) entry which is preliminary data.</text>
</comment>
<dbReference type="Pfam" id="PF02518">
    <property type="entry name" value="HATPase_c"/>
    <property type="match status" value="1"/>
</dbReference>
<evidence type="ECO:0000256" key="1">
    <source>
        <dbReference type="ARBA" id="ARBA00000085"/>
    </source>
</evidence>
<evidence type="ECO:0000313" key="5">
    <source>
        <dbReference type="Proteomes" id="UP001246372"/>
    </source>
</evidence>
<keyword evidence="4" id="KW-0808">Transferase</keyword>
<dbReference type="Proteomes" id="UP001246372">
    <property type="component" value="Unassembled WGS sequence"/>
</dbReference>
<dbReference type="PRINTS" id="PR00344">
    <property type="entry name" value="BCTRLSENSOR"/>
</dbReference>
<dbReference type="SUPFAM" id="SSF55874">
    <property type="entry name" value="ATPase domain of HSP90 chaperone/DNA topoisomerase II/histidine kinase"/>
    <property type="match status" value="1"/>
</dbReference>
<dbReference type="PROSITE" id="PS50109">
    <property type="entry name" value="HIS_KIN"/>
    <property type="match status" value="1"/>
</dbReference>
<sequence>MADPDALATGPDALIDQQLLALLQQTAGAHGLAYFRLLCRTLAQQLGCETALLARRDSTAEGRSTLRALVVWQVQDWLLDEQQPLEAELADRLDDICCERIADLLPGELPAVPRQIVAVQLRDGNAHSLGLLLVASSSALPDAPAVQALLRRLTERCAAELMLVNAGAREQELLGQQGALQLLATGRMIEQERLAALGSLVIGMAQDVGTPMGVAVTAASGLEEFSRQLSQLLQRDTVSRQELQALAARMSEATTLIGGHLRRAADLLAGFKSYAVDQSSDTAVPLDLPDYLHTVARVHSSLLKSSKIRIDWQLPERVPAVMRAGLLSLLLSKLLLNAVQHAFEGIKDRQIRIALSVTEGRARIVFRDNGRGISAPLRKHLQHLLHQHAGAAEGPGMGLGLVDQLARSLGGELALDETEGPGLGFIIELPLAPAALR</sequence>
<feature type="domain" description="Histidine kinase" evidence="3">
    <location>
        <begin position="203"/>
        <end position="433"/>
    </location>
</feature>
<gene>
    <name evidence="4" type="ORF">RQP53_12995</name>
</gene>
<dbReference type="EC" id="2.7.13.3" evidence="2"/>
<keyword evidence="5" id="KW-1185">Reference proteome</keyword>
<protein>
    <recommendedName>
        <fullName evidence="2">histidine kinase</fullName>
        <ecNumber evidence="2">2.7.13.3</ecNumber>
    </recommendedName>
</protein>
<dbReference type="PANTHER" id="PTHR43065">
    <property type="entry name" value="SENSOR HISTIDINE KINASE"/>
    <property type="match status" value="1"/>
</dbReference>
<proteinExistence type="predicted"/>
<evidence type="ECO:0000256" key="2">
    <source>
        <dbReference type="ARBA" id="ARBA00012438"/>
    </source>
</evidence>
<dbReference type="InterPro" id="IPR004358">
    <property type="entry name" value="Sig_transdc_His_kin-like_C"/>
</dbReference>
<dbReference type="InterPro" id="IPR036890">
    <property type="entry name" value="HATPase_C_sf"/>
</dbReference>
<keyword evidence="4" id="KW-0418">Kinase</keyword>
<dbReference type="SMART" id="SM00387">
    <property type="entry name" value="HATPase_c"/>
    <property type="match status" value="1"/>
</dbReference>
<dbReference type="GO" id="GO:0016301">
    <property type="term" value="F:kinase activity"/>
    <property type="evidence" value="ECO:0007669"/>
    <property type="project" value="UniProtKB-KW"/>
</dbReference>
<dbReference type="Gene3D" id="3.30.565.10">
    <property type="entry name" value="Histidine kinase-like ATPase, C-terminal domain"/>
    <property type="match status" value="1"/>
</dbReference>